<comment type="caution">
    <text evidence="1">The sequence shown here is derived from an EMBL/GenBank/DDBJ whole genome shotgun (WGS) entry which is preliminary data.</text>
</comment>
<dbReference type="EMBL" id="SKFG01000001">
    <property type="protein sequence ID" value="TCZ80859.1"/>
    <property type="molecule type" value="Genomic_DNA"/>
</dbReference>
<evidence type="ECO:0000313" key="2">
    <source>
        <dbReference type="Proteomes" id="UP000295418"/>
    </source>
</evidence>
<protein>
    <submittedName>
        <fullName evidence="1">DUF4318 domain-containing protein</fullName>
    </submittedName>
</protein>
<sequence length="83" mass="9970">MTIRRRLFNRFFKKGFHIEIDDALTYPSKQTICQAIEQYAAENKKQVQFVSSVQPLTFLYESRQYYVDIRMSRGGYTIFCREV</sequence>
<accession>A0A4R4ELH5</accession>
<dbReference type="Proteomes" id="UP000295418">
    <property type="component" value="Unassembled WGS sequence"/>
</dbReference>
<dbReference type="RefSeq" id="WP_132415581.1">
    <property type="nucleotide sequence ID" value="NZ_SKFG01000001.1"/>
</dbReference>
<evidence type="ECO:0000313" key="1">
    <source>
        <dbReference type="EMBL" id="TCZ80859.1"/>
    </source>
</evidence>
<dbReference type="InterPro" id="IPR025467">
    <property type="entry name" value="DUF4318"/>
</dbReference>
<dbReference type="AlphaFoldDB" id="A0A4R4ELH5"/>
<reference evidence="1 2" key="1">
    <citation type="submission" date="2019-03" db="EMBL/GenBank/DDBJ databases">
        <authorList>
            <person name="Kim M.K.M."/>
        </authorList>
    </citation>
    <scope>NUCLEOTIDE SEQUENCE [LARGE SCALE GENOMIC DNA]</scope>
    <source>
        <strain evidence="1 2">18JY21-1</strain>
    </source>
</reference>
<gene>
    <name evidence="1" type="ORF">E0485_00765</name>
</gene>
<name>A0A4R4ELH5_9BACL</name>
<dbReference type="OrthoDB" id="1854379at2"/>
<proteinExistence type="predicted"/>
<keyword evidence="2" id="KW-1185">Reference proteome</keyword>
<dbReference type="Pfam" id="PF14201">
    <property type="entry name" value="DUF4318"/>
    <property type="match status" value="1"/>
</dbReference>
<organism evidence="1 2">
    <name type="scientific">Paenibacillus albiflavus</name>
    <dbReference type="NCBI Taxonomy" id="2545760"/>
    <lineage>
        <taxon>Bacteria</taxon>
        <taxon>Bacillati</taxon>
        <taxon>Bacillota</taxon>
        <taxon>Bacilli</taxon>
        <taxon>Bacillales</taxon>
        <taxon>Paenibacillaceae</taxon>
        <taxon>Paenibacillus</taxon>
    </lineage>
</organism>